<accession>A0AAF0QW91</accession>
<dbReference type="GO" id="GO:0003676">
    <property type="term" value="F:nucleic acid binding"/>
    <property type="evidence" value="ECO:0007669"/>
    <property type="project" value="InterPro"/>
</dbReference>
<reference evidence="4" key="1">
    <citation type="submission" date="2023-08" db="EMBL/GenBank/DDBJ databases">
        <title>A de novo genome assembly of Solanum verrucosum Schlechtendal, a Mexican diploid species geographically isolated from the other diploid A-genome species in potato relatives.</title>
        <authorList>
            <person name="Hosaka K."/>
        </authorList>
    </citation>
    <scope>NUCLEOTIDE SEQUENCE</scope>
    <source>
        <tissue evidence="4">Young leaves</tissue>
    </source>
</reference>
<dbReference type="InterPro" id="IPR038538">
    <property type="entry name" value="MTERF_sf"/>
</dbReference>
<gene>
    <name evidence="4" type="ORF">MTR67_020479</name>
</gene>
<comment type="similarity">
    <text evidence="1">Belongs to the mTERF family.</text>
</comment>
<evidence type="ECO:0000256" key="1">
    <source>
        <dbReference type="ARBA" id="ARBA00007692"/>
    </source>
</evidence>
<keyword evidence="2" id="KW-0804">Transcription</keyword>
<evidence type="ECO:0000313" key="4">
    <source>
        <dbReference type="EMBL" id="WMV27094.1"/>
    </source>
</evidence>
<keyword evidence="2" id="KW-0806">Transcription termination</keyword>
<dbReference type="PANTHER" id="PTHR13068">
    <property type="entry name" value="CGI-12 PROTEIN-RELATED"/>
    <property type="match status" value="1"/>
</dbReference>
<sequence length="189" mass="21579">MENDLFFSNGLDTFIRPSLDYLRNLLGSDENVVKIIKKSSWLLRCHVTKTIAPNVLLLHDIGLSDEKIRKFILQNPKRIMRNLGCLKDVIHSVEKDLGIPREPRTFFNGIAAIVTFRQSTLAKKIDVYKSFGWSDEHIKTMTRNYPSCLSSSEAIYEFDVLLLKMPDSMNQVGKFHPGSEDPCVAFENA</sequence>
<name>A0AAF0QW91_SOLVR</name>
<dbReference type="AlphaFoldDB" id="A0AAF0QW91"/>
<dbReference type="InterPro" id="IPR003690">
    <property type="entry name" value="MTERF"/>
</dbReference>
<dbReference type="SMART" id="SM00733">
    <property type="entry name" value="Mterf"/>
    <property type="match status" value="3"/>
</dbReference>
<protein>
    <submittedName>
        <fullName evidence="4">Uncharacterized protein</fullName>
    </submittedName>
</protein>
<dbReference type="Proteomes" id="UP001234989">
    <property type="component" value="Chromosome 4"/>
</dbReference>
<proteinExistence type="inferred from homology"/>
<dbReference type="Gene3D" id="1.25.70.10">
    <property type="entry name" value="Transcription termination factor 3, mitochondrial"/>
    <property type="match status" value="1"/>
</dbReference>
<keyword evidence="5" id="KW-1185">Reference proteome</keyword>
<evidence type="ECO:0000313" key="5">
    <source>
        <dbReference type="Proteomes" id="UP001234989"/>
    </source>
</evidence>
<evidence type="ECO:0000256" key="2">
    <source>
        <dbReference type="ARBA" id="ARBA00022472"/>
    </source>
</evidence>
<keyword evidence="2" id="KW-0805">Transcription regulation</keyword>
<dbReference type="GO" id="GO:0006353">
    <property type="term" value="P:DNA-templated transcription termination"/>
    <property type="evidence" value="ECO:0007669"/>
    <property type="project" value="UniProtKB-KW"/>
</dbReference>
<dbReference type="Pfam" id="PF02536">
    <property type="entry name" value="mTERF"/>
    <property type="match status" value="1"/>
</dbReference>
<organism evidence="4 5">
    <name type="scientific">Solanum verrucosum</name>
    <dbReference type="NCBI Taxonomy" id="315347"/>
    <lineage>
        <taxon>Eukaryota</taxon>
        <taxon>Viridiplantae</taxon>
        <taxon>Streptophyta</taxon>
        <taxon>Embryophyta</taxon>
        <taxon>Tracheophyta</taxon>
        <taxon>Spermatophyta</taxon>
        <taxon>Magnoliopsida</taxon>
        <taxon>eudicotyledons</taxon>
        <taxon>Gunneridae</taxon>
        <taxon>Pentapetalae</taxon>
        <taxon>asterids</taxon>
        <taxon>lamiids</taxon>
        <taxon>Solanales</taxon>
        <taxon>Solanaceae</taxon>
        <taxon>Solanoideae</taxon>
        <taxon>Solaneae</taxon>
        <taxon>Solanum</taxon>
    </lineage>
</organism>
<dbReference type="PANTHER" id="PTHR13068:SF231">
    <property type="entry name" value="TRANSCRIPTION TERMINATION FACTOR MTERF2, CHLOROPLASTIC-LIKE"/>
    <property type="match status" value="1"/>
</dbReference>
<keyword evidence="3" id="KW-0809">Transit peptide</keyword>
<dbReference type="EMBL" id="CP133615">
    <property type="protein sequence ID" value="WMV27094.1"/>
    <property type="molecule type" value="Genomic_DNA"/>
</dbReference>
<evidence type="ECO:0000256" key="3">
    <source>
        <dbReference type="ARBA" id="ARBA00022946"/>
    </source>
</evidence>